<dbReference type="SUPFAM" id="SSF56672">
    <property type="entry name" value="DNA/RNA polymerases"/>
    <property type="match status" value="1"/>
</dbReference>
<dbReference type="InterPro" id="IPR000477">
    <property type="entry name" value="RT_dom"/>
</dbReference>
<dbReference type="PANTHER" id="PTHR24559">
    <property type="entry name" value="TRANSPOSON TY3-I GAG-POL POLYPROTEIN"/>
    <property type="match status" value="1"/>
</dbReference>
<dbReference type="InterPro" id="IPR053134">
    <property type="entry name" value="RNA-dir_DNA_polymerase"/>
</dbReference>
<dbReference type="GO" id="GO:0003964">
    <property type="term" value="F:RNA-directed DNA polymerase activity"/>
    <property type="evidence" value="ECO:0007669"/>
    <property type="project" value="UniProtKB-KW"/>
</dbReference>
<keyword evidence="2" id="KW-0695">RNA-directed DNA polymerase</keyword>
<reference evidence="2" key="1">
    <citation type="journal article" date="2019" name="Sci. Rep.">
        <title>Draft genome of Tanacetum cinerariifolium, the natural source of mosquito coil.</title>
        <authorList>
            <person name="Yamashiro T."/>
            <person name="Shiraishi A."/>
            <person name="Satake H."/>
            <person name="Nakayama K."/>
        </authorList>
    </citation>
    <scope>NUCLEOTIDE SEQUENCE</scope>
</reference>
<keyword evidence="2" id="KW-0808">Transferase</keyword>
<comment type="caution">
    <text evidence="2">The sequence shown here is derived from an EMBL/GenBank/DDBJ whole genome shotgun (WGS) entry which is preliminary data.</text>
</comment>
<dbReference type="Pfam" id="PF00078">
    <property type="entry name" value="RVT_1"/>
    <property type="match status" value="1"/>
</dbReference>
<dbReference type="PANTHER" id="PTHR24559:SF444">
    <property type="entry name" value="REVERSE TRANSCRIPTASE DOMAIN-CONTAINING PROTEIN"/>
    <property type="match status" value="1"/>
</dbReference>
<keyword evidence="2" id="KW-0548">Nucleotidyltransferase</keyword>
<feature type="domain" description="Reverse transcriptase" evidence="1">
    <location>
        <begin position="59"/>
        <end position="162"/>
    </location>
</feature>
<dbReference type="InterPro" id="IPR043502">
    <property type="entry name" value="DNA/RNA_pol_sf"/>
</dbReference>
<evidence type="ECO:0000313" key="2">
    <source>
        <dbReference type="EMBL" id="GEY59721.1"/>
    </source>
</evidence>
<dbReference type="EMBL" id="BKCJ010192151">
    <property type="protein sequence ID" value="GEY59721.1"/>
    <property type="molecule type" value="Genomic_DNA"/>
</dbReference>
<dbReference type="Gene3D" id="3.10.10.10">
    <property type="entry name" value="HIV Type 1 Reverse Transcriptase, subunit A, domain 1"/>
    <property type="match status" value="1"/>
</dbReference>
<dbReference type="InterPro" id="IPR043128">
    <property type="entry name" value="Rev_trsase/Diguanyl_cyclase"/>
</dbReference>
<dbReference type="AlphaFoldDB" id="A0A699HU31"/>
<accession>A0A699HU31</accession>
<protein>
    <submittedName>
        <fullName evidence="2">Reverse transcriptase domain-containing protein</fullName>
    </submittedName>
</protein>
<evidence type="ECO:0000259" key="1">
    <source>
        <dbReference type="Pfam" id="PF00078"/>
    </source>
</evidence>
<dbReference type="Gene3D" id="3.30.70.270">
    <property type="match status" value="1"/>
</dbReference>
<proteinExistence type="predicted"/>
<name>A0A699HU31_TANCI</name>
<organism evidence="2">
    <name type="scientific">Tanacetum cinerariifolium</name>
    <name type="common">Dalmatian daisy</name>
    <name type="synonym">Chrysanthemum cinerariifolium</name>
    <dbReference type="NCBI Taxonomy" id="118510"/>
    <lineage>
        <taxon>Eukaryota</taxon>
        <taxon>Viridiplantae</taxon>
        <taxon>Streptophyta</taxon>
        <taxon>Embryophyta</taxon>
        <taxon>Tracheophyta</taxon>
        <taxon>Spermatophyta</taxon>
        <taxon>Magnoliopsida</taxon>
        <taxon>eudicotyledons</taxon>
        <taxon>Gunneridae</taxon>
        <taxon>Pentapetalae</taxon>
        <taxon>asterids</taxon>
        <taxon>campanulids</taxon>
        <taxon>Asterales</taxon>
        <taxon>Asteraceae</taxon>
        <taxon>Asteroideae</taxon>
        <taxon>Anthemideae</taxon>
        <taxon>Anthemidinae</taxon>
        <taxon>Tanacetum</taxon>
    </lineage>
</organism>
<dbReference type="CDD" id="cd01647">
    <property type="entry name" value="RT_LTR"/>
    <property type="match status" value="1"/>
</dbReference>
<gene>
    <name evidence="2" type="ORF">Tci_431695</name>
</gene>
<sequence length="254" mass="28647">MVKDYRSHVSKTITVEFMIIRAPSPYNIILGWQGMMKLRAVASTLHALLEFKTQGGVVVVRGLNKACPKDSYPLPEIDQKIESLEGFKLKCILDAYKGYHQIRMANEDEEKTSFHTEQGIFCYEKMSFELKNAGATYQRLMDNMFTSQLGRNIEIYVDDMVLNGKLAALGRFLANLQKDHYQSPTNNNATVEKVPYAYGKDKMPRWTLFTDGTSSIEGSGAGLILTDPGGREITYALRSTLELPAKKLNTKPSW</sequence>